<dbReference type="PANTHER" id="PTHR33337">
    <property type="entry name" value="GFA DOMAIN-CONTAINING PROTEIN"/>
    <property type="match status" value="1"/>
</dbReference>
<dbReference type="EMBL" id="JAKREW010000037">
    <property type="protein sequence ID" value="MCG7508238.1"/>
    <property type="molecule type" value="Genomic_DNA"/>
</dbReference>
<dbReference type="InterPro" id="IPR011057">
    <property type="entry name" value="Mss4-like_sf"/>
</dbReference>
<feature type="domain" description="CENP-V/GFA" evidence="5">
    <location>
        <begin position="2"/>
        <end position="76"/>
    </location>
</feature>
<accession>A0ABS9QLA9</accession>
<keyword evidence="4" id="KW-0456">Lyase</keyword>
<evidence type="ECO:0000313" key="6">
    <source>
        <dbReference type="EMBL" id="MCG7508238.1"/>
    </source>
</evidence>
<keyword evidence="7" id="KW-1185">Reference proteome</keyword>
<keyword evidence="3" id="KW-0862">Zinc</keyword>
<evidence type="ECO:0000256" key="1">
    <source>
        <dbReference type="ARBA" id="ARBA00005495"/>
    </source>
</evidence>
<dbReference type="Pfam" id="PF04828">
    <property type="entry name" value="GFA"/>
    <property type="match status" value="1"/>
</dbReference>
<comment type="similarity">
    <text evidence="1">Belongs to the Gfa family.</text>
</comment>
<dbReference type="SUPFAM" id="SSF51316">
    <property type="entry name" value="Mss4-like"/>
    <property type="match status" value="1"/>
</dbReference>
<gene>
    <name evidence="6" type="ORF">L4923_24665</name>
</gene>
<evidence type="ECO:0000256" key="2">
    <source>
        <dbReference type="ARBA" id="ARBA00022723"/>
    </source>
</evidence>
<protein>
    <submittedName>
        <fullName evidence="6">GFA family protein</fullName>
    </submittedName>
</protein>
<keyword evidence="2" id="KW-0479">Metal-binding</keyword>
<dbReference type="Proteomes" id="UP001201701">
    <property type="component" value="Unassembled WGS sequence"/>
</dbReference>
<dbReference type="Gene3D" id="3.90.1590.10">
    <property type="entry name" value="glutathione-dependent formaldehyde- activating enzyme (gfa)"/>
    <property type="match status" value="1"/>
</dbReference>
<sequence>MCRRATGSAFAVLCWVERQTVSWEAEAPALRRSSPLASRGFCPQCGTPLTLDYDGSSEIALHGGTFDEPNSLRPGYNYGAERRLDWVCAGTDLPNHVITERW</sequence>
<dbReference type="InterPro" id="IPR006913">
    <property type="entry name" value="CENP-V/GFA"/>
</dbReference>
<name>A0ABS9QLA9_9HYPH</name>
<evidence type="ECO:0000313" key="7">
    <source>
        <dbReference type="Proteomes" id="UP001201701"/>
    </source>
</evidence>
<reference evidence="6 7" key="1">
    <citation type="submission" date="2022-02" db="EMBL/GenBank/DDBJ databases">
        <title>Draft genome sequence of Mezorhizobium retamae strain IRAMC:0171 isolated from Retama raetam nodules.</title>
        <authorList>
            <person name="Bengaied R."/>
            <person name="Sbissi I."/>
            <person name="Huber K."/>
            <person name="Ghodbane F."/>
            <person name="Nouioui I."/>
            <person name="Tarhouni M."/>
            <person name="Gtari M."/>
        </authorList>
    </citation>
    <scope>NUCLEOTIDE SEQUENCE [LARGE SCALE GENOMIC DNA]</scope>
    <source>
        <strain evidence="6 7">IRAMC:0171</strain>
    </source>
</reference>
<comment type="caution">
    <text evidence="6">The sequence shown here is derived from an EMBL/GenBank/DDBJ whole genome shotgun (WGS) entry which is preliminary data.</text>
</comment>
<evidence type="ECO:0000256" key="3">
    <source>
        <dbReference type="ARBA" id="ARBA00022833"/>
    </source>
</evidence>
<dbReference type="PANTHER" id="PTHR33337:SF40">
    <property type="entry name" value="CENP-V_GFA DOMAIN-CONTAINING PROTEIN-RELATED"/>
    <property type="match status" value="1"/>
</dbReference>
<organism evidence="6 7">
    <name type="scientific">Mesorhizobium retamae</name>
    <dbReference type="NCBI Taxonomy" id="2912854"/>
    <lineage>
        <taxon>Bacteria</taxon>
        <taxon>Pseudomonadati</taxon>
        <taxon>Pseudomonadota</taxon>
        <taxon>Alphaproteobacteria</taxon>
        <taxon>Hyphomicrobiales</taxon>
        <taxon>Phyllobacteriaceae</taxon>
        <taxon>Mesorhizobium</taxon>
    </lineage>
</organism>
<proteinExistence type="inferred from homology"/>
<evidence type="ECO:0000256" key="4">
    <source>
        <dbReference type="ARBA" id="ARBA00023239"/>
    </source>
</evidence>
<evidence type="ECO:0000259" key="5">
    <source>
        <dbReference type="Pfam" id="PF04828"/>
    </source>
</evidence>